<sequence>MTADISKKGLRLRALQALQREGYAGRGEITVLSDGAEIMKRLPRGLPRPSRHFVDWFHIAMKIQPLQQVADQIVHCRDDEWTKKRSSWTRRFAPLNGSFGTDRSIERSSNRTDCSPSWLCYANKAT</sequence>
<protein>
    <submittedName>
        <fullName evidence="1">Uncharacterized protein</fullName>
    </submittedName>
</protein>
<evidence type="ECO:0000313" key="2">
    <source>
        <dbReference type="Proteomes" id="UP001144323"/>
    </source>
</evidence>
<dbReference type="Proteomes" id="UP001144323">
    <property type="component" value="Unassembled WGS sequence"/>
</dbReference>
<proteinExistence type="predicted"/>
<organism evidence="1 2">
    <name type="scientific">Methylocystis echinoides</name>
    <dbReference type="NCBI Taxonomy" id="29468"/>
    <lineage>
        <taxon>Bacteria</taxon>
        <taxon>Pseudomonadati</taxon>
        <taxon>Pseudomonadota</taxon>
        <taxon>Alphaproteobacteria</taxon>
        <taxon>Hyphomicrobiales</taxon>
        <taxon>Methylocystaceae</taxon>
        <taxon>Methylocystis</taxon>
    </lineage>
</organism>
<dbReference type="EMBL" id="BSEC01000005">
    <property type="protein sequence ID" value="GLI95866.1"/>
    <property type="molecule type" value="Genomic_DNA"/>
</dbReference>
<accession>A0A9W6GZN0</accession>
<reference evidence="1" key="1">
    <citation type="journal article" date="2023" name="Int. J. Syst. Evol. Microbiol.">
        <title>Methylocystis iwaonis sp. nov., a type II methane-oxidizing bacterium from surface soil of a rice paddy field in Japan, and emended description of the genus Methylocystis (ex Whittenbury et al. 1970) Bowman et al. 1993.</title>
        <authorList>
            <person name="Kaise H."/>
            <person name="Sawadogo J.B."/>
            <person name="Alam M.S."/>
            <person name="Ueno C."/>
            <person name="Dianou D."/>
            <person name="Shinjo R."/>
            <person name="Asakawa S."/>
        </authorList>
    </citation>
    <scope>NUCLEOTIDE SEQUENCE</scope>
    <source>
        <strain evidence="1">LMG27198</strain>
    </source>
</reference>
<name>A0A9W6GZN0_9HYPH</name>
<gene>
    <name evidence="1" type="ORF">LMG27198_48580</name>
</gene>
<keyword evidence="2" id="KW-1185">Reference proteome</keyword>
<comment type="caution">
    <text evidence="1">The sequence shown here is derived from an EMBL/GenBank/DDBJ whole genome shotgun (WGS) entry which is preliminary data.</text>
</comment>
<dbReference type="AlphaFoldDB" id="A0A9W6GZN0"/>
<evidence type="ECO:0000313" key="1">
    <source>
        <dbReference type="EMBL" id="GLI95866.1"/>
    </source>
</evidence>